<feature type="non-terminal residue" evidence="2">
    <location>
        <position position="1"/>
    </location>
</feature>
<sequence>RTRQLCAFGSAQVSLYWCVRRSIFSLLLLFLQTKQSFDVAIDSVNKTANMRHKHIPYIRRPQIPYLQNEADSTIII</sequence>
<accession>E1NZC3</accession>
<name>E1NZC3_DROME</name>
<organism evidence="2">
    <name type="scientific">Drosophila melanogaster</name>
    <name type="common">Fruit fly</name>
    <dbReference type="NCBI Taxonomy" id="7227"/>
    <lineage>
        <taxon>Eukaryota</taxon>
        <taxon>Metazoa</taxon>
        <taxon>Ecdysozoa</taxon>
        <taxon>Arthropoda</taxon>
        <taxon>Hexapoda</taxon>
        <taxon>Insecta</taxon>
        <taxon>Pterygota</taxon>
        <taxon>Neoptera</taxon>
        <taxon>Endopterygota</taxon>
        <taxon>Diptera</taxon>
        <taxon>Brachycera</taxon>
        <taxon>Muscomorpha</taxon>
        <taxon>Ephydroidea</taxon>
        <taxon>Drosophilidae</taxon>
        <taxon>Drosophila</taxon>
        <taxon>Sophophora</taxon>
    </lineage>
</organism>
<dbReference type="AlphaFoldDB" id="E1NZC3"/>
<dbReference type="EMBL" id="BT125672">
    <property type="protein sequence ID" value="ADN90232.1"/>
    <property type="molecule type" value="mRNA"/>
</dbReference>
<feature type="chain" id="PRO_5003149677" evidence="1">
    <location>
        <begin position="37"/>
        <end position="76"/>
    </location>
</feature>
<reference evidence="2" key="1">
    <citation type="submission" date="2010-09" db="EMBL/GenBank/DDBJ databases">
        <authorList>
            <person name="Carlson J."/>
            <person name="Booth B."/>
            <person name="Frise E."/>
            <person name="Sandler J."/>
            <person name="Wan K."/>
            <person name="Yu C."/>
            <person name="Celniker S."/>
        </authorList>
    </citation>
    <scope>NUCLEOTIDE SEQUENCE</scope>
</reference>
<protein>
    <submittedName>
        <fullName evidence="2">MIP26835p</fullName>
    </submittedName>
</protein>
<keyword evidence="1" id="KW-0732">Signal</keyword>
<feature type="signal peptide" evidence="1">
    <location>
        <begin position="1"/>
        <end position="36"/>
    </location>
</feature>
<evidence type="ECO:0000256" key="1">
    <source>
        <dbReference type="SAM" id="SignalP"/>
    </source>
</evidence>
<evidence type="ECO:0000313" key="2">
    <source>
        <dbReference type="EMBL" id="ADN90232.1"/>
    </source>
</evidence>
<proteinExistence type="evidence at transcript level"/>